<sequence length="87" mass="10068">MKTNLVDLLVFPTSMTYKVIGTPHINLVNQVIEVVQSYVPGDYIPRVIYSYRRSYCSISITIVVTNIQQVEHLYTDLSKIQNVRMVF</sequence>
<evidence type="ECO:0000256" key="2">
    <source>
        <dbReference type="HAMAP-Rule" id="MF_00659"/>
    </source>
</evidence>
<dbReference type="GO" id="GO:0005829">
    <property type="term" value="C:cytosol"/>
    <property type="evidence" value="ECO:0007669"/>
    <property type="project" value="TreeGrafter"/>
</dbReference>
<organism evidence="3 4">
    <name type="scientific">Candidatus Erwinia haradaeae</name>
    <dbReference type="NCBI Taxonomy" id="1922217"/>
    <lineage>
        <taxon>Bacteria</taxon>
        <taxon>Pseudomonadati</taxon>
        <taxon>Pseudomonadota</taxon>
        <taxon>Gammaproteobacteria</taxon>
        <taxon>Enterobacterales</taxon>
        <taxon>Erwiniaceae</taxon>
        <taxon>Erwinia</taxon>
    </lineage>
</organism>
<dbReference type="PANTHER" id="PTHR38036">
    <property type="entry name" value="UPF0250 PROTEIN YBED"/>
    <property type="match status" value="1"/>
</dbReference>
<evidence type="ECO:0000313" key="3">
    <source>
        <dbReference type="EMBL" id="VFP88120.1"/>
    </source>
</evidence>
<dbReference type="PANTHER" id="PTHR38036:SF1">
    <property type="entry name" value="UPF0250 PROTEIN YBED"/>
    <property type="match status" value="1"/>
</dbReference>
<evidence type="ECO:0000256" key="1">
    <source>
        <dbReference type="ARBA" id="ARBA00008460"/>
    </source>
</evidence>
<dbReference type="AlphaFoldDB" id="A0A803FUE7"/>
<dbReference type="Gene3D" id="3.30.70.260">
    <property type="match status" value="1"/>
</dbReference>
<proteinExistence type="inferred from homology"/>
<protein>
    <recommendedName>
        <fullName evidence="2">UPF0250 protein ERCIPICE3303_349</fullName>
    </recommendedName>
</protein>
<dbReference type="SUPFAM" id="SSF117991">
    <property type="entry name" value="YbeD/HP0495-like"/>
    <property type="match status" value="1"/>
</dbReference>
<comment type="similarity">
    <text evidence="1 2">Belongs to the UPF0250 family.</text>
</comment>
<dbReference type="OrthoDB" id="9793424at2"/>
<dbReference type="InterPro" id="IPR007454">
    <property type="entry name" value="UPF0250_YbeD-like"/>
</dbReference>
<dbReference type="NCBIfam" id="NF003447">
    <property type="entry name" value="PRK04998.1"/>
    <property type="match status" value="1"/>
</dbReference>
<name>A0A803FUE7_9GAMM</name>
<dbReference type="HAMAP" id="MF_00659">
    <property type="entry name" value="UPF0250"/>
    <property type="match status" value="1"/>
</dbReference>
<reference evidence="3 4" key="1">
    <citation type="submission" date="2019-02" db="EMBL/GenBank/DDBJ databases">
        <authorList>
            <person name="Manzano-Marin A."/>
            <person name="Manzano-Marin A."/>
        </authorList>
    </citation>
    <scope>NUCLEOTIDE SEQUENCE [LARGE SCALE GENOMIC DNA]</scope>
    <source>
        <strain evidence="3 4">ErCipiceae</strain>
    </source>
</reference>
<dbReference type="Pfam" id="PF04359">
    <property type="entry name" value="DUF493"/>
    <property type="match status" value="1"/>
</dbReference>
<evidence type="ECO:0000313" key="4">
    <source>
        <dbReference type="Proteomes" id="UP000294289"/>
    </source>
</evidence>
<dbReference type="Proteomes" id="UP000294289">
    <property type="component" value="Chromosome"/>
</dbReference>
<accession>A0A803FUE7</accession>
<dbReference type="InterPro" id="IPR027471">
    <property type="entry name" value="YbeD-like_sf"/>
</dbReference>
<dbReference type="EMBL" id="LR217737">
    <property type="protein sequence ID" value="VFP88120.1"/>
    <property type="molecule type" value="Genomic_DNA"/>
</dbReference>
<gene>
    <name evidence="3" type="primary">ybeD</name>
    <name evidence="3" type="ORF">ERCIPICE3303_349</name>
</gene>
<dbReference type="RefSeq" id="WP_157991010.1">
    <property type="nucleotide sequence ID" value="NZ_LR217737.1"/>
</dbReference>